<dbReference type="PANTHER" id="PTHR44656">
    <property type="entry name" value="DEHYDROGENASE/REDUCTASE SDR FAMILY MEMBER 12"/>
    <property type="match status" value="1"/>
</dbReference>
<dbReference type="EMBL" id="KV895423">
    <property type="protein sequence ID" value="OON17391.1"/>
    <property type="molecule type" value="Genomic_DNA"/>
</dbReference>
<dbReference type="SUPFAM" id="SSF51735">
    <property type="entry name" value="NAD(P)-binding Rossmann-fold domains"/>
    <property type="match status" value="1"/>
</dbReference>
<sequence length="186" mass="20542">MDANKNTARSGFESASARFDPKELEGVRLDNRRVMVTGANSGIGLACCKELIKRGAEIHMVCLNMERGQAARDAIIEAAGNPNATVHLHQLNLAKAKSVFEFARQFSTTHDRLDVLPRVIVVSSGGMLVQKLDHADPMLVNQRNSFDGTMVYAQNKRQQVVMTEIWAESHPDIQFASMHPGWADTP</sequence>
<organism evidence="1 2">
    <name type="scientific">Opisthorchis viverrini</name>
    <name type="common">Southeast Asian liver fluke</name>
    <dbReference type="NCBI Taxonomy" id="6198"/>
    <lineage>
        <taxon>Eukaryota</taxon>
        <taxon>Metazoa</taxon>
        <taxon>Spiralia</taxon>
        <taxon>Lophotrochozoa</taxon>
        <taxon>Platyhelminthes</taxon>
        <taxon>Trematoda</taxon>
        <taxon>Digenea</taxon>
        <taxon>Opisthorchiida</taxon>
        <taxon>Opisthorchiata</taxon>
        <taxon>Opisthorchiidae</taxon>
        <taxon>Opisthorchis</taxon>
    </lineage>
</organism>
<dbReference type="AlphaFoldDB" id="A0A1S8WSN2"/>
<dbReference type="Proteomes" id="UP000243686">
    <property type="component" value="Unassembled WGS sequence"/>
</dbReference>
<keyword evidence="2" id="KW-1185">Reference proteome</keyword>
<name>A0A1S8WSN2_OPIVI</name>
<protein>
    <recommendedName>
        <fullName evidence="3">Oxidoreductase, short chain dehydrogenase/reductase family protein</fullName>
    </recommendedName>
</protein>
<dbReference type="InterPro" id="IPR002347">
    <property type="entry name" value="SDR_fam"/>
</dbReference>
<dbReference type="PANTHER" id="PTHR44656:SF7">
    <property type="entry name" value="DEHYDROGENASE_REDUCTASE SDR FAMILY MEMBER 12"/>
    <property type="match status" value="1"/>
</dbReference>
<evidence type="ECO:0000313" key="1">
    <source>
        <dbReference type="EMBL" id="OON17391.1"/>
    </source>
</evidence>
<dbReference type="Pfam" id="PF00106">
    <property type="entry name" value="adh_short"/>
    <property type="match status" value="1"/>
</dbReference>
<dbReference type="InterPro" id="IPR036291">
    <property type="entry name" value="NAD(P)-bd_dom_sf"/>
</dbReference>
<feature type="non-terminal residue" evidence="1">
    <location>
        <position position="186"/>
    </location>
</feature>
<accession>A0A1S8WSN2</accession>
<dbReference type="InterPro" id="IPR052992">
    <property type="entry name" value="SDR_member_12"/>
</dbReference>
<proteinExistence type="predicted"/>
<gene>
    <name evidence="1" type="ORF">X801_06769</name>
</gene>
<evidence type="ECO:0008006" key="3">
    <source>
        <dbReference type="Google" id="ProtNLM"/>
    </source>
</evidence>
<dbReference type="Gene3D" id="3.40.50.720">
    <property type="entry name" value="NAD(P)-binding Rossmann-like Domain"/>
    <property type="match status" value="2"/>
</dbReference>
<reference evidence="1 2" key="1">
    <citation type="submission" date="2015-03" db="EMBL/GenBank/DDBJ databases">
        <title>Draft genome of the nematode, Opisthorchis viverrini.</title>
        <authorList>
            <person name="Mitreva M."/>
        </authorList>
    </citation>
    <scope>NUCLEOTIDE SEQUENCE [LARGE SCALE GENOMIC DNA]</scope>
    <source>
        <strain evidence="1">Khon Kaen</strain>
    </source>
</reference>
<evidence type="ECO:0000313" key="2">
    <source>
        <dbReference type="Proteomes" id="UP000243686"/>
    </source>
</evidence>